<dbReference type="PANTHER" id="PTHR10438">
    <property type="entry name" value="THIOREDOXIN"/>
    <property type="match status" value="1"/>
</dbReference>
<reference evidence="2 3" key="1">
    <citation type="submission" date="2017-05" db="EMBL/GenBank/DDBJ databases">
        <title>Vagococcus spp. assemblies.</title>
        <authorList>
            <person name="Gulvik C.A."/>
        </authorList>
    </citation>
    <scope>NUCLEOTIDE SEQUENCE [LARGE SCALE GENOMIC DNA]</scope>
    <source>
        <strain evidence="2 3">CCUG 51432</strain>
    </source>
</reference>
<sequence>MIKPQSLEELATLIETGKHVLFFTADWCGDCVYIKPHLPVIMEEFSDLSFVEVDRDAFLIVCEKMNVFGIPSFIVVEDGRELGRFVSKKRKTKDEIIEFLRPYSN</sequence>
<dbReference type="EMBL" id="NGKA01000024">
    <property type="protein sequence ID" value="RSU09181.1"/>
    <property type="molecule type" value="Genomic_DNA"/>
</dbReference>
<evidence type="ECO:0000313" key="3">
    <source>
        <dbReference type="Proteomes" id="UP000287605"/>
    </source>
</evidence>
<proteinExistence type="predicted"/>
<dbReference type="Proteomes" id="UP000287605">
    <property type="component" value="Unassembled WGS sequence"/>
</dbReference>
<organism evidence="2 3">
    <name type="scientific">Vagococcus elongatus</name>
    <dbReference type="NCBI Taxonomy" id="180344"/>
    <lineage>
        <taxon>Bacteria</taxon>
        <taxon>Bacillati</taxon>
        <taxon>Bacillota</taxon>
        <taxon>Bacilli</taxon>
        <taxon>Lactobacillales</taxon>
        <taxon>Enterococcaceae</taxon>
        <taxon>Vagococcus</taxon>
    </lineage>
</organism>
<dbReference type="RefSeq" id="WP_126809959.1">
    <property type="nucleotide sequence ID" value="NZ_NGKA01000024.1"/>
</dbReference>
<dbReference type="InterPro" id="IPR050620">
    <property type="entry name" value="Thioredoxin_H-type-like"/>
</dbReference>
<comment type="caution">
    <text evidence="2">The sequence shown here is derived from an EMBL/GenBank/DDBJ whole genome shotgun (WGS) entry which is preliminary data.</text>
</comment>
<accession>A0A430AM28</accession>
<name>A0A430AM28_9ENTE</name>
<dbReference type="SUPFAM" id="SSF52833">
    <property type="entry name" value="Thioredoxin-like"/>
    <property type="match status" value="1"/>
</dbReference>
<gene>
    <name evidence="2" type="ORF">CBF29_11985</name>
</gene>
<dbReference type="AlphaFoldDB" id="A0A430AM28"/>
<evidence type="ECO:0000313" key="2">
    <source>
        <dbReference type="EMBL" id="RSU09181.1"/>
    </source>
</evidence>
<dbReference type="Gene3D" id="3.40.30.10">
    <property type="entry name" value="Glutaredoxin"/>
    <property type="match status" value="1"/>
</dbReference>
<keyword evidence="3" id="KW-1185">Reference proteome</keyword>
<dbReference type="PROSITE" id="PS51352">
    <property type="entry name" value="THIOREDOXIN_2"/>
    <property type="match status" value="1"/>
</dbReference>
<evidence type="ECO:0000259" key="1">
    <source>
        <dbReference type="PROSITE" id="PS51352"/>
    </source>
</evidence>
<feature type="domain" description="Thioredoxin" evidence="1">
    <location>
        <begin position="1"/>
        <end position="105"/>
    </location>
</feature>
<dbReference type="InterPro" id="IPR013766">
    <property type="entry name" value="Thioredoxin_domain"/>
</dbReference>
<dbReference type="InterPro" id="IPR036249">
    <property type="entry name" value="Thioredoxin-like_sf"/>
</dbReference>
<dbReference type="OrthoDB" id="7629852at2"/>
<dbReference type="CDD" id="cd02947">
    <property type="entry name" value="TRX_family"/>
    <property type="match status" value="1"/>
</dbReference>
<dbReference type="Pfam" id="PF00085">
    <property type="entry name" value="Thioredoxin"/>
    <property type="match status" value="1"/>
</dbReference>
<protein>
    <submittedName>
        <fullName evidence="2">Thiol reductase thioredoxin</fullName>
    </submittedName>
</protein>
<dbReference type="PANTHER" id="PTHR10438:SF468">
    <property type="entry name" value="THIOREDOXIN-1-RELATED"/>
    <property type="match status" value="1"/>
</dbReference>